<organism evidence="3 4">
    <name type="scientific">Rhizobium rosettiformans W3</name>
    <dbReference type="NCBI Taxonomy" id="538378"/>
    <lineage>
        <taxon>Bacteria</taxon>
        <taxon>Pseudomonadati</taxon>
        <taxon>Pseudomonadota</taxon>
        <taxon>Alphaproteobacteria</taxon>
        <taxon>Hyphomicrobiales</taxon>
        <taxon>Rhizobiaceae</taxon>
        <taxon>Rhizobium/Agrobacterium group</taxon>
        <taxon>Rhizobium</taxon>
    </lineage>
</organism>
<keyword evidence="2" id="KW-0732">Signal</keyword>
<feature type="region of interest" description="Disordered" evidence="1">
    <location>
        <begin position="18"/>
        <end position="91"/>
    </location>
</feature>
<evidence type="ECO:0000256" key="1">
    <source>
        <dbReference type="SAM" id="MobiDB-lite"/>
    </source>
</evidence>
<protein>
    <recommendedName>
        <fullName evidence="5">Oxidoreductase</fullName>
    </recommendedName>
</protein>
<name>A0A4S8Q5G4_9HYPH</name>
<feature type="chain" id="PRO_5020289368" description="Oxidoreductase" evidence="2">
    <location>
        <begin position="22"/>
        <end position="91"/>
    </location>
</feature>
<dbReference type="AlphaFoldDB" id="A0A4S8Q5G4"/>
<proteinExistence type="predicted"/>
<dbReference type="RefSeq" id="WP_136540618.1">
    <property type="nucleotide sequence ID" value="NZ_STGU01000005.1"/>
</dbReference>
<dbReference type="EMBL" id="STGU01000005">
    <property type="protein sequence ID" value="THV35909.1"/>
    <property type="molecule type" value="Genomic_DNA"/>
</dbReference>
<feature type="signal peptide" evidence="2">
    <location>
        <begin position="1"/>
        <end position="21"/>
    </location>
</feature>
<reference evidence="3 4" key="1">
    <citation type="submission" date="2019-04" db="EMBL/GenBank/DDBJ databases">
        <title>genome sequence of strain W3.</title>
        <authorList>
            <person name="Gao J."/>
            <person name="Sun J."/>
        </authorList>
    </citation>
    <scope>NUCLEOTIDE SEQUENCE [LARGE SCALE GENOMIC DNA]</scope>
    <source>
        <strain evidence="3 4">W3</strain>
    </source>
</reference>
<feature type="compositionally biased region" description="Polar residues" evidence="1">
    <location>
        <begin position="41"/>
        <end position="61"/>
    </location>
</feature>
<evidence type="ECO:0000313" key="3">
    <source>
        <dbReference type="EMBL" id="THV35909.1"/>
    </source>
</evidence>
<gene>
    <name evidence="3" type="ORF">FAA86_11280</name>
</gene>
<evidence type="ECO:0008006" key="5">
    <source>
        <dbReference type="Google" id="ProtNLM"/>
    </source>
</evidence>
<accession>A0A4S8Q5G4</accession>
<comment type="caution">
    <text evidence="3">The sequence shown here is derived from an EMBL/GenBank/DDBJ whole genome shotgun (WGS) entry which is preliminary data.</text>
</comment>
<evidence type="ECO:0000256" key="2">
    <source>
        <dbReference type="SAM" id="SignalP"/>
    </source>
</evidence>
<sequence length="91" mass="8726">MMKMLAAAAMLSLSLTGVSLAQSSSDGSGGSTGGSQQSDTANDANGTTEDGATTGSDNPGDTSAGDEPQCPPGQKSADASATKADPKCVAE</sequence>
<evidence type="ECO:0000313" key="4">
    <source>
        <dbReference type="Proteomes" id="UP000307378"/>
    </source>
</evidence>
<dbReference type="Proteomes" id="UP000307378">
    <property type="component" value="Unassembled WGS sequence"/>
</dbReference>